<reference evidence="2" key="1">
    <citation type="submission" date="2018-05" db="EMBL/GenBank/DDBJ databases">
        <title>Draft genome of Mucuna pruriens seed.</title>
        <authorList>
            <person name="Nnadi N.E."/>
            <person name="Vos R."/>
            <person name="Hasami M.H."/>
            <person name="Devisetty U.K."/>
            <person name="Aguiy J.C."/>
        </authorList>
    </citation>
    <scope>NUCLEOTIDE SEQUENCE [LARGE SCALE GENOMIC DNA]</scope>
    <source>
        <strain evidence="2">JCA_2017</strain>
    </source>
</reference>
<dbReference type="STRING" id="157652.A0A371HIX4"/>
<dbReference type="PANTHER" id="PTHR14326:SF15">
    <property type="entry name" value="OS06G0130200 PROTEIN"/>
    <property type="match status" value="1"/>
</dbReference>
<evidence type="ECO:0000313" key="3">
    <source>
        <dbReference type="Proteomes" id="UP000257109"/>
    </source>
</evidence>
<keyword evidence="3" id="KW-1185">Reference proteome</keyword>
<dbReference type="GO" id="GO:0005819">
    <property type="term" value="C:spindle"/>
    <property type="evidence" value="ECO:0007669"/>
    <property type="project" value="InterPro"/>
</dbReference>
<dbReference type="PANTHER" id="PTHR14326">
    <property type="entry name" value="TARGETING PROTEIN FOR XKLP2"/>
    <property type="match status" value="1"/>
</dbReference>
<protein>
    <submittedName>
        <fullName evidence="2">Protein TPX2</fullName>
    </submittedName>
</protein>
<feature type="non-terminal residue" evidence="2">
    <location>
        <position position="1"/>
    </location>
</feature>
<comment type="caution">
    <text evidence="2">The sequence shown here is derived from an EMBL/GenBank/DDBJ whole genome shotgun (WGS) entry which is preliminary data.</text>
</comment>
<dbReference type="AlphaFoldDB" id="A0A371HIX4"/>
<dbReference type="GO" id="GO:0060236">
    <property type="term" value="P:regulation of mitotic spindle organization"/>
    <property type="evidence" value="ECO:0007669"/>
    <property type="project" value="InterPro"/>
</dbReference>
<feature type="domain" description="TPX2 central" evidence="1">
    <location>
        <begin position="343"/>
        <end position="570"/>
    </location>
</feature>
<proteinExistence type="predicted"/>
<dbReference type="GO" id="GO:0005880">
    <property type="term" value="C:nuclear microtubule"/>
    <property type="evidence" value="ECO:0007669"/>
    <property type="project" value="TreeGrafter"/>
</dbReference>
<dbReference type="InterPro" id="IPR027330">
    <property type="entry name" value="TPX2_central_dom"/>
</dbReference>
<dbReference type="Pfam" id="PF12214">
    <property type="entry name" value="TPX2_importin"/>
    <property type="match status" value="1"/>
</dbReference>
<dbReference type="GO" id="GO:0090307">
    <property type="term" value="P:mitotic spindle assembly"/>
    <property type="evidence" value="ECO:0007669"/>
    <property type="project" value="TreeGrafter"/>
</dbReference>
<dbReference type="EMBL" id="QJKJ01002474">
    <property type="protein sequence ID" value="RDY02719.1"/>
    <property type="molecule type" value="Genomic_DNA"/>
</dbReference>
<organism evidence="2 3">
    <name type="scientific">Mucuna pruriens</name>
    <name type="common">Velvet bean</name>
    <name type="synonym">Dolichos pruriens</name>
    <dbReference type="NCBI Taxonomy" id="157652"/>
    <lineage>
        <taxon>Eukaryota</taxon>
        <taxon>Viridiplantae</taxon>
        <taxon>Streptophyta</taxon>
        <taxon>Embryophyta</taxon>
        <taxon>Tracheophyta</taxon>
        <taxon>Spermatophyta</taxon>
        <taxon>Magnoliopsida</taxon>
        <taxon>eudicotyledons</taxon>
        <taxon>Gunneridae</taxon>
        <taxon>Pentapetalae</taxon>
        <taxon>rosids</taxon>
        <taxon>fabids</taxon>
        <taxon>Fabales</taxon>
        <taxon>Fabaceae</taxon>
        <taxon>Papilionoideae</taxon>
        <taxon>50 kb inversion clade</taxon>
        <taxon>NPAAA clade</taxon>
        <taxon>indigoferoid/millettioid clade</taxon>
        <taxon>Phaseoleae</taxon>
        <taxon>Mucuna</taxon>
    </lineage>
</organism>
<dbReference type="OrthoDB" id="1684416at2759"/>
<sequence>MMDSESQSHIKGESVQTHCPIEFKFWIVGRYSLTLHGSHRNQTNKIRKPMIKYNNNEVVRFHIRMKTYLSEEEEMMREEEDMEIEPQVFVAHEIDLDYEFDAVRFFDFCAQETSAQARQAELWFQSAGSYPPSPFVAKLVVREDDVSASPESERPECATTVYAAKSGIGFSRTVFHHDGMQSSSLGHGSWLTDAFYVSGSKAGGGSGSLSALLSGVPRDVNMKMLQVTTGLTFNSKTISENLNSKVKSAAMKGSTLMKPTASQLAKQNRAPQIVSSRFQKVQDHNRKMDLSTSSGIECQAAKRQKLEGGLLHKVGDVKQQVNFVHKAPKKVATVDQNSGHSKLKITIPREPDLETAHRAQRIRPKNAAEAEVVVTVAVPRFKARPLNRKILNAPSLPLSKRSTPRLPEFQEFHLKTQERAMQHTSATSSSSLHFNDSDKVNLVHTILSSNVNVSSHHCILSKPFILGMKFLKLQLLIDIISNLWETEVCWLQDLDKHTAFSAQENRIRDLRRIHPFHRPSAMGAPKHDGLDFINNFKARPLNKKILTSKGDIGVFRNRKQETTVPMEFNFHTEKRVQHNPPIELFSKMSLTSEVQSNNGSQLRLPRHSRVFREEMPFVFGGKQIHSGREGCDGEAGYSVGCKELYSQLSTEMVQELGNSVMAIQTGA</sequence>
<accession>A0A371HIX4</accession>
<gene>
    <name evidence="2" type="primary">TPX2</name>
    <name evidence="2" type="ORF">CR513_13789</name>
</gene>
<dbReference type="GO" id="GO:0008017">
    <property type="term" value="F:microtubule binding"/>
    <property type="evidence" value="ECO:0007669"/>
    <property type="project" value="TreeGrafter"/>
</dbReference>
<dbReference type="InterPro" id="IPR009675">
    <property type="entry name" value="TPX2_fam"/>
</dbReference>
<evidence type="ECO:0000259" key="1">
    <source>
        <dbReference type="Pfam" id="PF12214"/>
    </source>
</evidence>
<evidence type="ECO:0000313" key="2">
    <source>
        <dbReference type="EMBL" id="RDY02719.1"/>
    </source>
</evidence>
<dbReference type="Proteomes" id="UP000257109">
    <property type="component" value="Unassembled WGS sequence"/>
</dbReference>
<name>A0A371HIX4_MUCPR</name>
<dbReference type="GO" id="GO:0030295">
    <property type="term" value="F:protein kinase activator activity"/>
    <property type="evidence" value="ECO:0007669"/>
    <property type="project" value="TreeGrafter"/>
</dbReference>